<name>A0A2T2PC11_CORCC</name>
<keyword evidence="3" id="KW-1185">Reference proteome</keyword>
<proteinExistence type="predicted"/>
<sequence>MAEPPHGSSSFSDWPSPSLAVSASHDPLHCAHDAFDDDDWPLRKDSVTSAADHHAHVDGQSPLRTAGPLCFFPIPQYSACNAAGRAMCQFSRSITSKDISRPKPPQLRGTSVLCRLQPWSSSSSSSAAANLLGGASHGRHVFDAAFAGR</sequence>
<feature type="compositionally biased region" description="Low complexity" evidence="1">
    <location>
        <begin position="1"/>
        <end position="18"/>
    </location>
</feature>
<evidence type="ECO:0000313" key="2">
    <source>
        <dbReference type="EMBL" id="PSN75209.1"/>
    </source>
</evidence>
<gene>
    <name evidence="2" type="ORF">BS50DRAFT_567911</name>
</gene>
<accession>A0A2T2PC11</accession>
<evidence type="ECO:0000313" key="3">
    <source>
        <dbReference type="Proteomes" id="UP000240883"/>
    </source>
</evidence>
<feature type="region of interest" description="Disordered" evidence="1">
    <location>
        <begin position="1"/>
        <end position="22"/>
    </location>
</feature>
<evidence type="ECO:0000256" key="1">
    <source>
        <dbReference type="SAM" id="MobiDB-lite"/>
    </source>
</evidence>
<organism evidence="2 3">
    <name type="scientific">Corynespora cassiicola Philippines</name>
    <dbReference type="NCBI Taxonomy" id="1448308"/>
    <lineage>
        <taxon>Eukaryota</taxon>
        <taxon>Fungi</taxon>
        <taxon>Dikarya</taxon>
        <taxon>Ascomycota</taxon>
        <taxon>Pezizomycotina</taxon>
        <taxon>Dothideomycetes</taxon>
        <taxon>Pleosporomycetidae</taxon>
        <taxon>Pleosporales</taxon>
        <taxon>Corynesporascaceae</taxon>
        <taxon>Corynespora</taxon>
    </lineage>
</organism>
<dbReference type="AlphaFoldDB" id="A0A2T2PC11"/>
<dbReference type="EMBL" id="KZ678128">
    <property type="protein sequence ID" value="PSN75209.1"/>
    <property type="molecule type" value="Genomic_DNA"/>
</dbReference>
<reference evidence="2 3" key="1">
    <citation type="journal article" date="2018" name="Front. Microbiol.">
        <title>Genome-Wide Analysis of Corynespora cassiicola Leaf Fall Disease Putative Effectors.</title>
        <authorList>
            <person name="Lopez D."/>
            <person name="Ribeiro S."/>
            <person name="Label P."/>
            <person name="Fumanal B."/>
            <person name="Venisse J.S."/>
            <person name="Kohler A."/>
            <person name="de Oliveira R.R."/>
            <person name="Labutti K."/>
            <person name="Lipzen A."/>
            <person name="Lail K."/>
            <person name="Bauer D."/>
            <person name="Ohm R.A."/>
            <person name="Barry K.W."/>
            <person name="Spatafora J."/>
            <person name="Grigoriev I.V."/>
            <person name="Martin F.M."/>
            <person name="Pujade-Renaud V."/>
        </authorList>
    </citation>
    <scope>NUCLEOTIDE SEQUENCE [LARGE SCALE GENOMIC DNA]</scope>
    <source>
        <strain evidence="2 3">Philippines</strain>
    </source>
</reference>
<dbReference type="Proteomes" id="UP000240883">
    <property type="component" value="Unassembled WGS sequence"/>
</dbReference>
<protein>
    <submittedName>
        <fullName evidence="2">Uncharacterized protein</fullName>
    </submittedName>
</protein>